<comment type="caution">
    <text evidence="1">The sequence shown here is derived from an EMBL/GenBank/DDBJ whole genome shotgun (WGS) entry which is preliminary data.</text>
</comment>
<evidence type="ECO:0000313" key="1">
    <source>
        <dbReference type="EMBL" id="KAJ8682511.1"/>
    </source>
</evidence>
<protein>
    <submittedName>
        <fullName evidence="1">Uncharacterized protein</fullName>
    </submittedName>
</protein>
<evidence type="ECO:0000313" key="2">
    <source>
        <dbReference type="Proteomes" id="UP001239111"/>
    </source>
</evidence>
<dbReference type="Proteomes" id="UP001239111">
    <property type="component" value="Chromosome 1"/>
</dbReference>
<gene>
    <name evidence="1" type="ORF">QAD02_018303</name>
</gene>
<name>A0ACC2PI73_9HYME</name>
<keyword evidence="2" id="KW-1185">Reference proteome</keyword>
<accession>A0ACC2PI73</accession>
<organism evidence="1 2">
    <name type="scientific">Eretmocerus hayati</name>
    <dbReference type="NCBI Taxonomy" id="131215"/>
    <lineage>
        <taxon>Eukaryota</taxon>
        <taxon>Metazoa</taxon>
        <taxon>Ecdysozoa</taxon>
        <taxon>Arthropoda</taxon>
        <taxon>Hexapoda</taxon>
        <taxon>Insecta</taxon>
        <taxon>Pterygota</taxon>
        <taxon>Neoptera</taxon>
        <taxon>Endopterygota</taxon>
        <taxon>Hymenoptera</taxon>
        <taxon>Apocrita</taxon>
        <taxon>Proctotrupomorpha</taxon>
        <taxon>Chalcidoidea</taxon>
        <taxon>Aphelinidae</taxon>
        <taxon>Aphelininae</taxon>
        <taxon>Eretmocerus</taxon>
    </lineage>
</organism>
<reference evidence="1" key="1">
    <citation type="submission" date="2023-04" db="EMBL/GenBank/DDBJ databases">
        <title>A chromosome-level genome assembly of the parasitoid wasp Eretmocerus hayati.</title>
        <authorList>
            <person name="Zhong Y."/>
            <person name="Liu S."/>
            <person name="Liu Y."/>
        </authorList>
    </citation>
    <scope>NUCLEOTIDE SEQUENCE</scope>
    <source>
        <strain evidence="1">ZJU_SS_LIU_2023</strain>
    </source>
</reference>
<sequence>MGQLRISILLLFLPIISQAQYYRSYDPRNIPQAQNNNRYKNQGSNFRGLQQATYDQSDVASLISRGLFNFTLNLERTLEELDHNGENIVLSPLCLQLGLATLLLGAGGQTHRELEKVLGISSISNISSPPEMVHRTLSQLTGHYRNPQVQSFVSKNDSTLTRLASGLFVQDGFPIRNQFESATKQFYGSEIFKVNFGQDGEMIRKRINSWVKDKTMNKIENILKEPPSTSTILMILSALYFKGEWMKPFAKVNSREFHVTQNETIYVEMLENEAHYPYYSDDQLGLAIVGIPYKGSEVMMYAILPHEGGMENLKNIKRRLTAEKLEEIISKMVESKVWLMIPKMNLSSTRSLRPALENLGLASLFSSGHADLSGLSGEVDNSNREFRVRSKTDKIRFKRSASLIFPGPTNDHEYEHHQSRRWVSPVRDNDYPMRYPQNSQTDNTQTVYQKNNPVFQGNLQQFGPMIFPGPTENSLASYQPKTSTDYFFPHFPTVRPNPDLSKTFQNGRKQHDETFVYSHDNPDENYYVVSGPVATVWKHIGKSNHEKNVNDGSYQSYLTVPATNHQSSRTGRGQSTSSSQQLYRGNQLQADTADQTKNRNIQPPSQGQQSKVNVPVPVDSSRDSSISSNPGLYVEDFVHAIEMSVDEKGTEAAAVAVATIDLKMFSVVPQMRFNRPFMFFIRHNPTKNLLFWGTINKPTPHKKQPDNTHH</sequence>
<proteinExistence type="predicted"/>
<dbReference type="EMBL" id="CM056741">
    <property type="protein sequence ID" value="KAJ8682511.1"/>
    <property type="molecule type" value="Genomic_DNA"/>
</dbReference>